<dbReference type="EMBL" id="CP041663">
    <property type="protein sequence ID" value="QDY88630.1"/>
    <property type="molecule type" value="Genomic_DNA"/>
</dbReference>
<protein>
    <recommendedName>
        <fullName evidence="3">DNA polymerase III subunit delta</fullName>
    </recommendedName>
</protein>
<dbReference type="Proteomes" id="UP000317512">
    <property type="component" value="Chromosome"/>
</dbReference>
<reference evidence="2" key="1">
    <citation type="submission" date="2019-07" db="EMBL/GenBank/DDBJ databases">
        <title>Complete genome sequences of three Mycoplasma sp. 1220 strains.</title>
        <authorList>
            <person name="Grozner D."/>
            <person name="Forro B."/>
            <person name="Kovacs A.B."/>
            <person name="Marton S."/>
            <person name="Banyai K."/>
            <person name="Kreizinger Z."/>
            <person name="Sulyok K.M."/>
            <person name="Gyuranecz M."/>
        </authorList>
    </citation>
    <scope>NUCLEOTIDE SEQUENCE [LARGE SCALE GENOMIC DNA]</scope>
    <source>
        <strain evidence="2">MYCAV93</strain>
    </source>
</reference>
<dbReference type="PANTHER" id="PTHR11669">
    <property type="entry name" value="REPLICATION FACTOR C / DNA POLYMERASE III GAMMA-TAU SUBUNIT"/>
    <property type="match status" value="1"/>
</dbReference>
<dbReference type="InterPro" id="IPR050238">
    <property type="entry name" value="DNA_Rep/Repair_Clamp_Loader"/>
</dbReference>
<name>A0A5B8K1U2_9MOLU</name>
<dbReference type="Pfam" id="PF13177">
    <property type="entry name" value="DNA_pol3_delta2"/>
    <property type="match status" value="1"/>
</dbReference>
<organism evidence="1 2">
    <name type="scientific">Mycoplasma anserisalpingitidis</name>
    <dbReference type="NCBI Taxonomy" id="519450"/>
    <lineage>
        <taxon>Bacteria</taxon>
        <taxon>Bacillati</taxon>
        <taxon>Mycoplasmatota</taxon>
        <taxon>Mollicutes</taxon>
        <taxon>Mycoplasmataceae</taxon>
        <taxon>Mycoplasma</taxon>
    </lineage>
</organism>
<dbReference type="SUPFAM" id="SSF52540">
    <property type="entry name" value="P-loop containing nucleoside triphosphate hydrolases"/>
    <property type="match status" value="1"/>
</dbReference>
<dbReference type="OrthoDB" id="397169at2"/>
<dbReference type="AlphaFoldDB" id="A0A5B8K1U2"/>
<gene>
    <name evidence="1" type="ORF">FOY43_03125</name>
</gene>
<dbReference type="PANTHER" id="PTHR11669:SF0">
    <property type="entry name" value="PROTEIN STICHEL-LIKE 2"/>
    <property type="match status" value="1"/>
</dbReference>
<evidence type="ECO:0000313" key="2">
    <source>
        <dbReference type="Proteomes" id="UP000317512"/>
    </source>
</evidence>
<evidence type="ECO:0008006" key="3">
    <source>
        <dbReference type="Google" id="ProtNLM"/>
    </source>
</evidence>
<dbReference type="InterPro" id="IPR027417">
    <property type="entry name" value="P-loop_NTPase"/>
</dbReference>
<sequence>MLNKQTKKIIDNIFSSKRISHCFLINSQRGYDNDKVIIYLLNQLNNSSIKSLNNISERYNNIFVIEQNENNNISKDDLIDAFDKLNYTSAVKNQEKILVIKNIECASVNAINAVLKRIEDPNNKTKIILSTNKFYFVIETIRSRSQIINVKSDSRNNLLETLRDIDVVKWVAVIYSNIFNDYDVAKKYISDDWYQLIEEIYENLLNSLDNPSTLYVYLSGLLTKKEIEKNIFVIKILIFFISAVANTNIAKSSDPLYAKTMSLSNKMRTKGIKLSKFIVVGSEFIDKLTSALNFDIQKEKMLVELMELYDK</sequence>
<evidence type="ECO:0000313" key="1">
    <source>
        <dbReference type="EMBL" id="QDY88630.1"/>
    </source>
</evidence>
<dbReference type="RefSeq" id="WP_146309083.1">
    <property type="nucleotide sequence ID" value="NZ_CP041663.1"/>
</dbReference>
<dbReference type="GO" id="GO:0006261">
    <property type="term" value="P:DNA-templated DNA replication"/>
    <property type="evidence" value="ECO:0007669"/>
    <property type="project" value="TreeGrafter"/>
</dbReference>
<proteinExistence type="predicted"/>
<dbReference type="Gene3D" id="3.40.50.300">
    <property type="entry name" value="P-loop containing nucleotide triphosphate hydrolases"/>
    <property type="match status" value="1"/>
</dbReference>
<accession>A0A5B8K1U2</accession>